<sequence>MKRGSHKCKVKQTELIYTTDKCENANGDQYCFNYKSCAGEKLPGYEGAETAFGTCCLAGGGSWGRHNHRVKQPESEDRGR</sequence>
<dbReference type="EMBL" id="CP111012">
    <property type="protein sequence ID" value="WAQ93870.1"/>
    <property type="molecule type" value="Genomic_DNA"/>
</dbReference>
<accession>A0ABY7DAX8</accession>
<protein>
    <submittedName>
        <fullName evidence="1">Uncharacterized protein</fullName>
    </submittedName>
</protein>
<evidence type="ECO:0000313" key="1">
    <source>
        <dbReference type="EMBL" id="WAQ93870.1"/>
    </source>
</evidence>
<gene>
    <name evidence="1" type="ORF">MAR_006341</name>
</gene>
<organism evidence="1 2">
    <name type="scientific">Mya arenaria</name>
    <name type="common">Soft-shell clam</name>
    <dbReference type="NCBI Taxonomy" id="6604"/>
    <lineage>
        <taxon>Eukaryota</taxon>
        <taxon>Metazoa</taxon>
        <taxon>Spiralia</taxon>
        <taxon>Lophotrochozoa</taxon>
        <taxon>Mollusca</taxon>
        <taxon>Bivalvia</taxon>
        <taxon>Autobranchia</taxon>
        <taxon>Heteroconchia</taxon>
        <taxon>Euheterodonta</taxon>
        <taxon>Imparidentia</taxon>
        <taxon>Neoheterodontei</taxon>
        <taxon>Myida</taxon>
        <taxon>Myoidea</taxon>
        <taxon>Myidae</taxon>
        <taxon>Mya</taxon>
    </lineage>
</organism>
<name>A0ABY7DAX8_MYAAR</name>
<keyword evidence="2" id="KW-1185">Reference proteome</keyword>
<evidence type="ECO:0000313" key="2">
    <source>
        <dbReference type="Proteomes" id="UP001164746"/>
    </source>
</evidence>
<dbReference type="Proteomes" id="UP001164746">
    <property type="component" value="Chromosome 1"/>
</dbReference>
<proteinExistence type="predicted"/>
<reference evidence="1" key="1">
    <citation type="submission" date="2022-11" db="EMBL/GenBank/DDBJ databases">
        <title>Centuries of genome instability and evolution in soft-shell clam transmissible cancer (bioRxiv).</title>
        <authorList>
            <person name="Hart S.F.M."/>
            <person name="Yonemitsu M.A."/>
            <person name="Giersch R.M."/>
            <person name="Beal B.F."/>
            <person name="Arriagada G."/>
            <person name="Davis B.W."/>
            <person name="Ostrander E.A."/>
            <person name="Goff S.P."/>
            <person name="Metzger M.J."/>
        </authorList>
    </citation>
    <scope>NUCLEOTIDE SEQUENCE</scope>
    <source>
        <strain evidence="1">MELC-2E11</strain>
        <tissue evidence="1">Siphon/mantle</tissue>
    </source>
</reference>